<sequence>MQKIVGIVLLCFSLTYGIEHVDYGWNVPNTPIYIGGYIDAVYDETQEDSFLFDDIALLVSANGEHFDFLGEAEISHLSLDGKSNNSADLRVNLERFQLSYALNDENQFTVGRFNSDIGYWNQTPVNILQDSITDPHIIRHVFPKATTGLMYKNSSESDSSYSVTVQHNKDIGQKDESIVADRHLALSYKREYDDFSWRVGGGFYREIDGLESRYMGAGIDYQLDNFSLLAELFTHKSEKGNNKPYSAYIQPVWYYSERQNFVLRLERYNDELLGANEGIALLGYTYRPLSNMALKAEYVYHTQEPLDRFVYSFSVMF</sequence>
<dbReference type="EMBL" id="CACVAP010000083">
    <property type="protein sequence ID" value="CAA6815771.1"/>
    <property type="molecule type" value="Genomic_DNA"/>
</dbReference>
<evidence type="ECO:0008006" key="2">
    <source>
        <dbReference type="Google" id="ProtNLM"/>
    </source>
</evidence>
<proteinExistence type="predicted"/>
<name>A0A6S6T4R0_9BACT</name>
<gene>
    <name evidence="1" type="ORF">HELGO_WM7143</name>
</gene>
<evidence type="ECO:0000313" key="1">
    <source>
        <dbReference type="EMBL" id="CAA6815771.1"/>
    </source>
</evidence>
<protein>
    <recommendedName>
        <fullName evidence="2">Porin domain-containing protein</fullName>
    </recommendedName>
</protein>
<reference evidence="1" key="1">
    <citation type="submission" date="2020-01" db="EMBL/GenBank/DDBJ databases">
        <authorList>
            <person name="Meier V. D."/>
            <person name="Meier V D."/>
        </authorList>
    </citation>
    <scope>NUCLEOTIDE SEQUENCE</scope>
    <source>
        <strain evidence="1">HLG_WM_MAG_06</strain>
    </source>
</reference>
<accession>A0A6S6T4R0</accession>
<dbReference type="SUPFAM" id="SSF56935">
    <property type="entry name" value="Porins"/>
    <property type="match status" value="1"/>
</dbReference>
<dbReference type="AlphaFoldDB" id="A0A6S6T4R0"/>
<organism evidence="1">
    <name type="scientific">uncultured Sulfurovum sp</name>
    <dbReference type="NCBI Taxonomy" id="269237"/>
    <lineage>
        <taxon>Bacteria</taxon>
        <taxon>Pseudomonadati</taxon>
        <taxon>Campylobacterota</taxon>
        <taxon>Epsilonproteobacteria</taxon>
        <taxon>Campylobacterales</taxon>
        <taxon>Sulfurovaceae</taxon>
        <taxon>Sulfurovum</taxon>
        <taxon>environmental samples</taxon>
    </lineage>
</organism>